<dbReference type="InParanoid" id="M1YI60"/>
<feature type="region of interest" description="Disordered" evidence="1">
    <location>
        <begin position="1"/>
        <end position="26"/>
    </location>
</feature>
<evidence type="ECO:0000256" key="1">
    <source>
        <dbReference type="SAM" id="MobiDB-lite"/>
    </source>
</evidence>
<keyword evidence="3" id="KW-1185">Reference proteome</keyword>
<feature type="compositionally biased region" description="Basic and acidic residues" evidence="1">
    <location>
        <begin position="1"/>
        <end position="11"/>
    </location>
</feature>
<accession>M1YI60</accession>
<dbReference type="Proteomes" id="UP000011704">
    <property type="component" value="Unassembled WGS sequence"/>
</dbReference>
<name>M1YI60_NITG3</name>
<reference evidence="2 3" key="1">
    <citation type="journal article" date="2013" name="Front. Microbiol.">
        <title>The genome of Nitrospina gracilis illuminates the metabolism and evolution of the major marine nitrite oxidizer.</title>
        <authorList>
            <person name="Luecker S."/>
            <person name="Nowka B."/>
            <person name="Rattei T."/>
            <person name="Spieck E."/>
            <person name="and Daims H."/>
        </authorList>
    </citation>
    <scope>NUCLEOTIDE SEQUENCE [LARGE SCALE GENOMIC DNA]</scope>
    <source>
        <strain evidence="2 3">3/211</strain>
    </source>
</reference>
<dbReference type="STRING" id="1266370.NITGR_250053"/>
<sequence>MPFTRVRETSHNKWFQKGSGPIKMVQ</sequence>
<evidence type="ECO:0000313" key="2">
    <source>
        <dbReference type="EMBL" id="CCQ90140.1"/>
    </source>
</evidence>
<evidence type="ECO:0000313" key="3">
    <source>
        <dbReference type="Proteomes" id="UP000011704"/>
    </source>
</evidence>
<proteinExistence type="predicted"/>
<gene>
    <name evidence="2" type="ORF">NITGR_250053</name>
</gene>
<protein>
    <submittedName>
        <fullName evidence="2">Uncharacterized protein</fullName>
    </submittedName>
</protein>
<organism evidence="2 3">
    <name type="scientific">Nitrospina gracilis (strain 3/211)</name>
    <dbReference type="NCBI Taxonomy" id="1266370"/>
    <lineage>
        <taxon>Bacteria</taxon>
        <taxon>Pseudomonadati</taxon>
        <taxon>Nitrospinota/Tectimicrobiota group</taxon>
        <taxon>Nitrospinota</taxon>
        <taxon>Nitrospinia</taxon>
        <taxon>Nitrospinales</taxon>
        <taxon>Nitrospinaceae</taxon>
        <taxon>Nitrospina</taxon>
    </lineage>
</organism>
<dbReference type="AlphaFoldDB" id="M1YI60"/>
<dbReference type="HOGENOM" id="CLU_3416892_0_0_0"/>
<comment type="caution">
    <text evidence="2">The sequence shown here is derived from an EMBL/GenBank/DDBJ whole genome shotgun (WGS) entry which is preliminary data.</text>
</comment>
<dbReference type="EMBL" id="CAQJ01000028">
    <property type="protein sequence ID" value="CCQ90140.1"/>
    <property type="molecule type" value="Genomic_DNA"/>
</dbReference>